<keyword evidence="3" id="KW-1185">Reference proteome</keyword>
<proteinExistence type="predicted"/>
<sequence>MQQQQKKSSSARDEVVTRRDGRHDEEGSEVVRGNKGVDAGDIESARAAGSAGRSKEEEEEERYKALEKVLEVKKSRNPDTIRYLEKKLRDKGVQRKERHPLELEPL</sequence>
<evidence type="ECO:0000313" key="2">
    <source>
        <dbReference type="EMBL" id="ONK56915.1"/>
    </source>
</evidence>
<protein>
    <submittedName>
        <fullName evidence="2">Uncharacterized protein</fullName>
    </submittedName>
</protein>
<dbReference type="AlphaFoldDB" id="A0A5P1E636"/>
<feature type="compositionally biased region" description="Basic and acidic residues" evidence="1">
    <location>
        <begin position="53"/>
        <end position="62"/>
    </location>
</feature>
<feature type="compositionally biased region" description="Basic and acidic residues" evidence="1">
    <location>
        <begin position="10"/>
        <end position="25"/>
    </location>
</feature>
<organism evidence="2 3">
    <name type="scientific">Asparagus officinalis</name>
    <name type="common">Garden asparagus</name>
    <dbReference type="NCBI Taxonomy" id="4686"/>
    <lineage>
        <taxon>Eukaryota</taxon>
        <taxon>Viridiplantae</taxon>
        <taxon>Streptophyta</taxon>
        <taxon>Embryophyta</taxon>
        <taxon>Tracheophyta</taxon>
        <taxon>Spermatophyta</taxon>
        <taxon>Magnoliopsida</taxon>
        <taxon>Liliopsida</taxon>
        <taxon>Asparagales</taxon>
        <taxon>Asparagaceae</taxon>
        <taxon>Asparagoideae</taxon>
        <taxon>Asparagus</taxon>
    </lineage>
</organism>
<evidence type="ECO:0000256" key="1">
    <source>
        <dbReference type="SAM" id="MobiDB-lite"/>
    </source>
</evidence>
<accession>A0A5P1E636</accession>
<dbReference type="Gramene" id="ONK56915">
    <property type="protein sequence ID" value="ONK56915"/>
    <property type="gene ID" value="A4U43_C10F14590"/>
</dbReference>
<feature type="region of interest" description="Disordered" evidence="1">
    <location>
        <begin position="1"/>
        <end position="62"/>
    </location>
</feature>
<evidence type="ECO:0000313" key="3">
    <source>
        <dbReference type="Proteomes" id="UP000243459"/>
    </source>
</evidence>
<gene>
    <name evidence="2" type="ORF">A4U43_C10F14590</name>
</gene>
<dbReference type="EMBL" id="CM007390">
    <property type="protein sequence ID" value="ONK56915.1"/>
    <property type="molecule type" value="Genomic_DNA"/>
</dbReference>
<dbReference type="Proteomes" id="UP000243459">
    <property type="component" value="Chromosome 10"/>
</dbReference>
<name>A0A5P1E636_ASPOF</name>
<reference evidence="3" key="1">
    <citation type="journal article" date="2017" name="Nat. Commun.">
        <title>The asparagus genome sheds light on the origin and evolution of a young Y chromosome.</title>
        <authorList>
            <person name="Harkess A."/>
            <person name="Zhou J."/>
            <person name="Xu C."/>
            <person name="Bowers J.E."/>
            <person name="Van der Hulst R."/>
            <person name="Ayyampalayam S."/>
            <person name="Mercati F."/>
            <person name="Riccardi P."/>
            <person name="McKain M.R."/>
            <person name="Kakrana A."/>
            <person name="Tang H."/>
            <person name="Ray J."/>
            <person name="Groenendijk J."/>
            <person name="Arikit S."/>
            <person name="Mathioni S.M."/>
            <person name="Nakano M."/>
            <person name="Shan H."/>
            <person name="Telgmann-Rauber A."/>
            <person name="Kanno A."/>
            <person name="Yue Z."/>
            <person name="Chen H."/>
            <person name="Li W."/>
            <person name="Chen Y."/>
            <person name="Xu X."/>
            <person name="Zhang Y."/>
            <person name="Luo S."/>
            <person name="Chen H."/>
            <person name="Gao J."/>
            <person name="Mao Z."/>
            <person name="Pires J.C."/>
            <person name="Luo M."/>
            <person name="Kudrna D."/>
            <person name="Wing R.A."/>
            <person name="Meyers B.C."/>
            <person name="Yi K."/>
            <person name="Kong H."/>
            <person name="Lavrijsen P."/>
            <person name="Sunseri F."/>
            <person name="Falavigna A."/>
            <person name="Ye Y."/>
            <person name="Leebens-Mack J.H."/>
            <person name="Chen G."/>
        </authorList>
    </citation>
    <scope>NUCLEOTIDE SEQUENCE [LARGE SCALE GENOMIC DNA]</scope>
    <source>
        <strain evidence="3">cv. DH0086</strain>
    </source>
</reference>